<dbReference type="InterPro" id="IPR001810">
    <property type="entry name" value="F-box_dom"/>
</dbReference>
<accession>A0A8H6M1J3</accession>
<protein>
    <recommendedName>
        <fullName evidence="1">F-box domain-containing protein</fullName>
    </recommendedName>
</protein>
<dbReference type="SUPFAM" id="SSF81383">
    <property type="entry name" value="F-box domain"/>
    <property type="match status" value="1"/>
</dbReference>
<dbReference type="AlphaFoldDB" id="A0A8H6M1J3"/>
<proteinExistence type="predicted"/>
<evidence type="ECO:0000259" key="1">
    <source>
        <dbReference type="PROSITE" id="PS50181"/>
    </source>
</evidence>
<evidence type="ECO:0000313" key="3">
    <source>
        <dbReference type="Proteomes" id="UP000521943"/>
    </source>
</evidence>
<dbReference type="EMBL" id="JACGCI010000046">
    <property type="protein sequence ID" value="KAF6752058.1"/>
    <property type="molecule type" value="Genomic_DNA"/>
</dbReference>
<comment type="caution">
    <text evidence="2">The sequence shown here is derived from an EMBL/GenBank/DDBJ whole genome shotgun (WGS) entry which is preliminary data.</text>
</comment>
<reference evidence="2 3" key="1">
    <citation type="submission" date="2020-07" db="EMBL/GenBank/DDBJ databases">
        <title>Comparative genomics of pyrophilous fungi reveals a link between fire events and developmental genes.</title>
        <authorList>
            <consortium name="DOE Joint Genome Institute"/>
            <person name="Steindorff A.S."/>
            <person name="Carver A."/>
            <person name="Calhoun S."/>
            <person name="Stillman K."/>
            <person name="Liu H."/>
            <person name="Lipzen A."/>
            <person name="Pangilinan J."/>
            <person name="Labutti K."/>
            <person name="Bruns T.D."/>
            <person name="Grigoriev I.V."/>
        </authorList>
    </citation>
    <scope>NUCLEOTIDE SEQUENCE [LARGE SCALE GENOMIC DNA]</scope>
    <source>
        <strain evidence="2 3">CBS 144469</strain>
    </source>
</reference>
<dbReference type="Gene3D" id="3.80.10.10">
    <property type="entry name" value="Ribonuclease Inhibitor"/>
    <property type="match status" value="1"/>
</dbReference>
<dbReference type="SUPFAM" id="SSF52058">
    <property type="entry name" value="L domain-like"/>
    <property type="match status" value="1"/>
</dbReference>
<organism evidence="2 3">
    <name type="scientific">Ephemerocybe angulata</name>
    <dbReference type="NCBI Taxonomy" id="980116"/>
    <lineage>
        <taxon>Eukaryota</taxon>
        <taxon>Fungi</taxon>
        <taxon>Dikarya</taxon>
        <taxon>Basidiomycota</taxon>
        <taxon>Agaricomycotina</taxon>
        <taxon>Agaricomycetes</taxon>
        <taxon>Agaricomycetidae</taxon>
        <taxon>Agaricales</taxon>
        <taxon>Agaricineae</taxon>
        <taxon>Psathyrellaceae</taxon>
        <taxon>Ephemerocybe</taxon>
    </lineage>
</organism>
<dbReference type="PROSITE" id="PS50181">
    <property type="entry name" value="FBOX"/>
    <property type="match status" value="1"/>
</dbReference>
<keyword evidence="3" id="KW-1185">Reference proteome</keyword>
<name>A0A8H6M1J3_9AGAR</name>
<feature type="domain" description="F-box" evidence="1">
    <location>
        <begin position="34"/>
        <end position="85"/>
    </location>
</feature>
<dbReference type="InterPro" id="IPR032675">
    <property type="entry name" value="LRR_dom_sf"/>
</dbReference>
<gene>
    <name evidence="2" type="ORF">DFP72DRAFT_463087</name>
</gene>
<sequence>MPPRSVLDIDQSTDGALNPVDNMKALSLGTHTTPSQLMDLPPELVVEIFIFATLGKEAVTPLFLGKICREWRALVFESCALWQNIHLKLEYDRPSQLTLLKEWIDRSGSLPLSITVTYPNTGHGRPEYTESARFIMSLPPTRVSSLSLDDLPQDFFSVLVAAGPVGPWPILSHLHLSSNDADQDPDKDAPMFGEMPALKSLSVNHLYVLDLTLPWSQLLHIRLLGVYPYEIRGVLARAHNLLSLNASVVYGETHIPPLCLHQNLQNLTFSNTISKGSTFFNSLRLPALTSLTLELDHRKVLTGNGRERFSKFDMYPFLSESGCQLVDLSVSNGALVEKHVLTWLSALPSLRILRLFNNKWYEEANPTGDFVSLGPTILHQMTGSSEDSPILPILKQLTLEGTEVSFSQGVVIDFLRSRWGNERLPKEQGTTTLQSIVWKPRPNWTQLTEEQELVLGKWRVRGFLVDIQ</sequence>
<dbReference type="OrthoDB" id="3139566at2759"/>
<dbReference type="Proteomes" id="UP000521943">
    <property type="component" value="Unassembled WGS sequence"/>
</dbReference>
<evidence type="ECO:0000313" key="2">
    <source>
        <dbReference type="EMBL" id="KAF6752058.1"/>
    </source>
</evidence>
<dbReference type="InterPro" id="IPR036047">
    <property type="entry name" value="F-box-like_dom_sf"/>
</dbReference>